<dbReference type="AlphaFoldDB" id="A0AAV0CR45"/>
<organism evidence="1 2">
    <name type="scientific">Cuscuta epithymum</name>
    <dbReference type="NCBI Taxonomy" id="186058"/>
    <lineage>
        <taxon>Eukaryota</taxon>
        <taxon>Viridiplantae</taxon>
        <taxon>Streptophyta</taxon>
        <taxon>Embryophyta</taxon>
        <taxon>Tracheophyta</taxon>
        <taxon>Spermatophyta</taxon>
        <taxon>Magnoliopsida</taxon>
        <taxon>eudicotyledons</taxon>
        <taxon>Gunneridae</taxon>
        <taxon>Pentapetalae</taxon>
        <taxon>asterids</taxon>
        <taxon>lamiids</taxon>
        <taxon>Solanales</taxon>
        <taxon>Convolvulaceae</taxon>
        <taxon>Cuscuteae</taxon>
        <taxon>Cuscuta</taxon>
        <taxon>Cuscuta subgen. Cuscuta</taxon>
    </lineage>
</organism>
<keyword evidence="2" id="KW-1185">Reference proteome</keyword>
<dbReference type="Gene3D" id="3.30.420.40">
    <property type="match status" value="1"/>
</dbReference>
<protein>
    <recommendedName>
        <fullName evidence="3">Actin</fullName>
    </recommendedName>
</protein>
<comment type="caution">
    <text evidence="1">The sequence shown here is derived from an EMBL/GenBank/DDBJ whole genome shotgun (WGS) entry which is preliminary data.</text>
</comment>
<dbReference type="EMBL" id="CAMAPF010000033">
    <property type="protein sequence ID" value="CAH9079363.1"/>
    <property type="molecule type" value="Genomic_DNA"/>
</dbReference>
<sequence length="41" mass="4461">MIGMEAVGIHEPTYNSIMKCDIDIRKDHEVGPLCSQASLTG</sequence>
<evidence type="ECO:0000313" key="1">
    <source>
        <dbReference type="EMBL" id="CAH9079363.1"/>
    </source>
</evidence>
<name>A0AAV0CR45_9ASTE</name>
<accession>A0AAV0CR45</accession>
<gene>
    <name evidence="1" type="ORF">CEPIT_LOCUS6880</name>
</gene>
<evidence type="ECO:0008006" key="3">
    <source>
        <dbReference type="Google" id="ProtNLM"/>
    </source>
</evidence>
<dbReference type="Proteomes" id="UP001152523">
    <property type="component" value="Unassembled WGS sequence"/>
</dbReference>
<evidence type="ECO:0000313" key="2">
    <source>
        <dbReference type="Proteomes" id="UP001152523"/>
    </source>
</evidence>
<reference evidence="1" key="1">
    <citation type="submission" date="2022-07" db="EMBL/GenBank/DDBJ databases">
        <authorList>
            <person name="Macas J."/>
            <person name="Novak P."/>
            <person name="Neumann P."/>
        </authorList>
    </citation>
    <scope>NUCLEOTIDE SEQUENCE</scope>
</reference>
<proteinExistence type="predicted"/>